<organism evidence="1 2">
    <name type="scientific">Kolteria novifilia</name>
    <dbReference type="NCBI Taxonomy" id="2527975"/>
    <lineage>
        <taxon>Bacteria</taxon>
        <taxon>Pseudomonadati</taxon>
        <taxon>Planctomycetota</taxon>
        <taxon>Planctomycetia</taxon>
        <taxon>Kolteriales</taxon>
        <taxon>Kolteriaceae</taxon>
        <taxon>Kolteria</taxon>
    </lineage>
</organism>
<dbReference type="SUPFAM" id="SSF53822">
    <property type="entry name" value="Periplasmic binding protein-like I"/>
    <property type="match status" value="1"/>
</dbReference>
<dbReference type="RefSeq" id="WP_145258382.1">
    <property type="nucleotide sequence ID" value="NZ_CP036279.1"/>
</dbReference>
<name>A0A518B4D6_9BACT</name>
<dbReference type="Pfam" id="PF13433">
    <property type="entry name" value="Peripla_BP_5"/>
    <property type="match status" value="1"/>
</dbReference>
<dbReference type="Proteomes" id="UP000317093">
    <property type="component" value="Chromosome"/>
</dbReference>
<evidence type="ECO:0000313" key="1">
    <source>
        <dbReference type="EMBL" id="QDU61838.1"/>
    </source>
</evidence>
<reference evidence="1 2" key="1">
    <citation type="submission" date="2019-02" db="EMBL/GenBank/DDBJ databases">
        <title>Deep-cultivation of Planctomycetes and their phenomic and genomic characterization uncovers novel biology.</title>
        <authorList>
            <person name="Wiegand S."/>
            <person name="Jogler M."/>
            <person name="Boedeker C."/>
            <person name="Pinto D."/>
            <person name="Vollmers J."/>
            <person name="Rivas-Marin E."/>
            <person name="Kohn T."/>
            <person name="Peeters S.H."/>
            <person name="Heuer A."/>
            <person name="Rast P."/>
            <person name="Oberbeckmann S."/>
            <person name="Bunk B."/>
            <person name="Jeske O."/>
            <person name="Meyerdierks A."/>
            <person name="Storesund J.E."/>
            <person name="Kallscheuer N."/>
            <person name="Luecker S."/>
            <person name="Lage O.M."/>
            <person name="Pohl T."/>
            <person name="Merkel B.J."/>
            <person name="Hornburger P."/>
            <person name="Mueller R.-W."/>
            <person name="Bruemmer F."/>
            <person name="Labrenz M."/>
            <person name="Spormann A.M."/>
            <person name="Op den Camp H."/>
            <person name="Overmann J."/>
            <person name="Amann R."/>
            <person name="Jetten M.S.M."/>
            <person name="Mascher T."/>
            <person name="Medema M.H."/>
            <person name="Devos D.P."/>
            <person name="Kaster A.-K."/>
            <person name="Ovreas L."/>
            <person name="Rohde M."/>
            <person name="Galperin M.Y."/>
            <person name="Jogler C."/>
        </authorList>
    </citation>
    <scope>NUCLEOTIDE SEQUENCE [LARGE SCALE GENOMIC DNA]</scope>
    <source>
        <strain evidence="1 2">Pan216</strain>
    </source>
</reference>
<evidence type="ECO:0000313" key="2">
    <source>
        <dbReference type="Proteomes" id="UP000317093"/>
    </source>
</evidence>
<dbReference type="AlphaFoldDB" id="A0A518B4D6"/>
<dbReference type="PANTHER" id="PTHR47628:SF1">
    <property type="entry name" value="ALIPHATIC AMIDASE EXPRESSION-REGULATING PROTEIN"/>
    <property type="match status" value="1"/>
</dbReference>
<dbReference type="OrthoDB" id="6111975at2"/>
<dbReference type="InterPro" id="IPR017777">
    <property type="entry name" value="ABC_urea-bd_UrtA"/>
</dbReference>
<dbReference type="EMBL" id="CP036279">
    <property type="protein sequence ID" value="QDU61838.1"/>
    <property type="molecule type" value="Genomic_DNA"/>
</dbReference>
<gene>
    <name evidence="1" type="primary">amiC_1</name>
    <name evidence="1" type="ORF">Pan216_27030</name>
</gene>
<sequence length="417" mass="46339">MRWIILLVTALFVAGVGVFALRPPTEEQAPIKVGILHSKTGTMAISEASMIDAEVMALEEINRQGGILGRPIEWSIKDGESDWPTYAERAEELITEDGVCTIFGCWTSASRKTVKPVVEKHDHLLIYPMAYEGLEQSKNIVYTGAAPNQQITPAVRWSFDNLGKTFFLVGSDYIWPHSVNEIAKDQIKAIGGEVVGEEYLLLGSTNVDAIVRKIRDTKPAVVLSTVVGDSNLAFYTKLRAAGVDPKTSPVVSMSIAEDELRVLPVESMAGNYVAWNYLQGIDRDENREFIKRFRERYGQDRVTSDVIEAAYFSVYLWAQAVADAESDDTDEVRRAILRQSFNSPEGVVSIDSTTQHTWKIICIGQIEPDGSIEVVYQSPKPIRPVPYPVTRSIAEWDAFVEGLHEKWGGQWANPGGK</sequence>
<proteinExistence type="predicted"/>
<keyword evidence="2" id="KW-1185">Reference proteome</keyword>
<dbReference type="KEGG" id="knv:Pan216_27030"/>
<protein>
    <submittedName>
        <fullName evidence="1">Aliphatic amidase expression-regulating protein</fullName>
    </submittedName>
</protein>
<dbReference type="Gene3D" id="3.40.50.2300">
    <property type="match status" value="2"/>
</dbReference>
<dbReference type="PANTHER" id="PTHR47628">
    <property type="match status" value="1"/>
</dbReference>
<dbReference type="InterPro" id="IPR028082">
    <property type="entry name" value="Peripla_BP_I"/>
</dbReference>
<dbReference type="CDD" id="cd06355">
    <property type="entry name" value="PBP1_FmdD-like"/>
    <property type="match status" value="1"/>
</dbReference>
<accession>A0A518B4D6</accession>